<dbReference type="GO" id="GO:0004222">
    <property type="term" value="F:metalloendopeptidase activity"/>
    <property type="evidence" value="ECO:0007669"/>
    <property type="project" value="TreeGrafter"/>
</dbReference>
<keyword evidence="3" id="KW-1185">Reference proteome</keyword>
<dbReference type="InterPro" id="IPR016047">
    <property type="entry name" value="M23ase_b-sheet_dom"/>
</dbReference>
<proteinExistence type="predicted"/>
<dbReference type="PANTHER" id="PTHR21666:SF285">
    <property type="entry name" value="M23 FAMILY METALLOPEPTIDASE"/>
    <property type="match status" value="1"/>
</dbReference>
<dbReference type="AlphaFoldDB" id="A0A1M5ITQ7"/>
<reference evidence="3" key="1">
    <citation type="submission" date="2016-11" db="EMBL/GenBank/DDBJ databases">
        <authorList>
            <person name="Varghese N."/>
            <person name="Submissions S."/>
        </authorList>
    </citation>
    <scope>NUCLEOTIDE SEQUENCE [LARGE SCALE GENOMIC DNA]</scope>
    <source>
        <strain evidence="3">CGMCC 1.8995</strain>
    </source>
</reference>
<dbReference type="PROSITE" id="PS50006">
    <property type="entry name" value="FHA_DOMAIN"/>
    <property type="match status" value="1"/>
</dbReference>
<dbReference type="PANTHER" id="PTHR21666">
    <property type="entry name" value="PEPTIDASE-RELATED"/>
    <property type="match status" value="1"/>
</dbReference>
<dbReference type="InterPro" id="IPR050570">
    <property type="entry name" value="Cell_wall_metabolism_enzyme"/>
</dbReference>
<name>A0A1M5ITQ7_9ALTE</name>
<evidence type="ECO:0000313" key="2">
    <source>
        <dbReference type="EMBL" id="SHG31409.1"/>
    </source>
</evidence>
<dbReference type="FunFam" id="2.70.70.10:FF:000019">
    <property type="entry name" value="M23 family peptidase"/>
    <property type="match status" value="1"/>
</dbReference>
<protein>
    <submittedName>
        <fullName evidence="2">Peptidase family M23</fullName>
    </submittedName>
</protein>
<gene>
    <name evidence="2" type="ORF">SAMN05216361_1796</name>
</gene>
<evidence type="ECO:0000259" key="1">
    <source>
        <dbReference type="PROSITE" id="PS50006"/>
    </source>
</evidence>
<sequence>MPESVTRRLISLLAGWLLTLTVQAQTLVLTGAETQGSLMRGKLPPGSQVWLNDQPIGTLADGSFAFGFGRDAALTHTLRWTLPSGEQQSHEISLSAREYPTQRIEGVPQAMVTPPKSVLERIKNDNWMVAKARKTNSDLRDFTVDFIWPAEGPITGVYGSQRVFNGVPKRPHFGVDVGAPTGTDVVAPAGGTITLAHADLYYSGGTIIIDHGLGVNSTFLHLSQLNVSVGDRVEQGQKIGEIGATGRATGPHLDWRINWFSERLDPALLVPAR</sequence>
<dbReference type="EMBL" id="FQWD01000003">
    <property type="protein sequence ID" value="SHG31409.1"/>
    <property type="molecule type" value="Genomic_DNA"/>
</dbReference>
<feature type="domain" description="FHA" evidence="1">
    <location>
        <begin position="175"/>
        <end position="225"/>
    </location>
</feature>
<dbReference type="InterPro" id="IPR000253">
    <property type="entry name" value="FHA_dom"/>
</dbReference>
<dbReference type="SUPFAM" id="SSF51261">
    <property type="entry name" value="Duplicated hybrid motif"/>
    <property type="match status" value="1"/>
</dbReference>
<dbReference type="Proteomes" id="UP000184520">
    <property type="component" value="Unassembled WGS sequence"/>
</dbReference>
<accession>A0A1M5ITQ7</accession>
<dbReference type="InterPro" id="IPR011055">
    <property type="entry name" value="Dup_hybrid_motif"/>
</dbReference>
<dbReference type="Gene3D" id="2.70.70.10">
    <property type="entry name" value="Glucose Permease (Domain IIA)"/>
    <property type="match status" value="1"/>
</dbReference>
<dbReference type="CDD" id="cd12797">
    <property type="entry name" value="M23_peptidase"/>
    <property type="match status" value="1"/>
</dbReference>
<evidence type="ECO:0000313" key="3">
    <source>
        <dbReference type="Proteomes" id="UP000184520"/>
    </source>
</evidence>
<dbReference type="STRING" id="634436.SAMN05216361_1796"/>
<dbReference type="Pfam" id="PF01551">
    <property type="entry name" value="Peptidase_M23"/>
    <property type="match status" value="1"/>
</dbReference>
<organism evidence="2 3">
    <name type="scientific">Marisediminitalea aggregata</name>
    <dbReference type="NCBI Taxonomy" id="634436"/>
    <lineage>
        <taxon>Bacteria</taxon>
        <taxon>Pseudomonadati</taxon>
        <taxon>Pseudomonadota</taxon>
        <taxon>Gammaproteobacteria</taxon>
        <taxon>Alteromonadales</taxon>
        <taxon>Alteromonadaceae</taxon>
        <taxon>Marisediminitalea</taxon>
    </lineage>
</organism>